<protein>
    <submittedName>
        <fullName evidence="1">Uncharacterized protein</fullName>
    </submittedName>
</protein>
<sequence>MLAFPIVTIKNITSTKQTDQMLQN</sequence>
<name>A0A2P2R3X1_RHIMU</name>
<proteinExistence type="predicted"/>
<dbReference type="AlphaFoldDB" id="A0A2P2R3X1"/>
<reference evidence="1" key="1">
    <citation type="submission" date="2018-02" db="EMBL/GenBank/DDBJ databases">
        <title>Rhizophora mucronata_Transcriptome.</title>
        <authorList>
            <person name="Meera S.P."/>
            <person name="Sreeshan A."/>
            <person name="Augustine A."/>
        </authorList>
    </citation>
    <scope>NUCLEOTIDE SEQUENCE</scope>
    <source>
        <tissue evidence="1">Leaf</tissue>
    </source>
</reference>
<organism evidence="1">
    <name type="scientific">Rhizophora mucronata</name>
    <name type="common">Asiatic mangrove</name>
    <dbReference type="NCBI Taxonomy" id="61149"/>
    <lineage>
        <taxon>Eukaryota</taxon>
        <taxon>Viridiplantae</taxon>
        <taxon>Streptophyta</taxon>
        <taxon>Embryophyta</taxon>
        <taxon>Tracheophyta</taxon>
        <taxon>Spermatophyta</taxon>
        <taxon>Magnoliopsida</taxon>
        <taxon>eudicotyledons</taxon>
        <taxon>Gunneridae</taxon>
        <taxon>Pentapetalae</taxon>
        <taxon>rosids</taxon>
        <taxon>fabids</taxon>
        <taxon>Malpighiales</taxon>
        <taxon>Rhizophoraceae</taxon>
        <taxon>Rhizophora</taxon>
    </lineage>
</organism>
<accession>A0A2P2R3X1</accession>
<evidence type="ECO:0000313" key="1">
    <source>
        <dbReference type="EMBL" id="MBX73901.1"/>
    </source>
</evidence>
<dbReference type="EMBL" id="GGEC01093417">
    <property type="protein sequence ID" value="MBX73901.1"/>
    <property type="molecule type" value="Transcribed_RNA"/>
</dbReference>